<dbReference type="AlphaFoldDB" id="A0A4Y2ACB2"/>
<organism evidence="2 3">
    <name type="scientific">Araneus ventricosus</name>
    <name type="common">Orbweaver spider</name>
    <name type="synonym">Epeira ventricosa</name>
    <dbReference type="NCBI Taxonomy" id="182803"/>
    <lineage>
        <taxon>Eukaryota</taxon>
        <taxon>Metazoa</taxon>
        <taxon>Ecdysozoa</taxon>
        <taxon>Arthropoda</taxon>
        <taxon>Chelicerata</taxon>
        <taxon>Arachnida</taxon>
        <taxon>Araneae</taxon>
        <taxon>Araneomorphae</taxon>
        <taxon>Entelegynae</taxon>
        <taxon>Araneoidea</taxon>
        <taxon>Araneidae</taxon>
        <taxon>Araneus</taxon>
    </lineage>
</organism>
<keyword evidence="3" id="KW-1185">Reference proteome</keyword>
<dbReference type="Proteomes" id="UP000499080">
    <property type="component" value="Unassembled WGS sequence"/>
</dbReference>
<comment type="caution">
    <text evidence="2">The sequence shown here is derived from an EMBL/GenBank/DDBJ whole genome shotgun (WGS) entry which is preliminary data.</text>
</comment>
<evidence type="ECO:0000313" key="3">
    <source>
        <dbReference type="Proteomes" id="UP000499080"/>
    </source>
</evidence>
<feature type="compositionally biased region" description="Basic and acidic residues" evidence="1">
    <location>
        <begin position="52"/>
        <end position="63"/>
    </location>
</feature>
<dbReference type="OrthoDB" id="6779804at2759"/>
<feature type="compositionally biased region" description="Acidic residues" evidence="1">
    <location>
        <begin position="36"/>
        <end position="47"/>
    </location>
</feature>
<protein>
    <submittedName>
        <fullName evidence="2">Uncharacterized protein</fullName>
    </submittedName>
</protein>
<feature type="non-terminal residue" evidence="2">
    <location>
        <position position="1"/>
    </location>
</feature>
<feature type="region of interest" description="Disordered" evidence="1">
    <location>
        <begin position="1"/>
        <end position="63"/>
    </location>
</feature>
<proteinExistence type="predicted"/>
<sequence length="63" mass="7158">ETDEDPDFDDGDNGPEDVSEEISSDQESSCQHYTEEDGDSGNEDVNDLELFSSKEDIEWRQNI</sequence>
<evidence type="ECO:0000313" key="2">
    <source>
        <dbReference type="EMBL" id="GBL77442.1"/>
    </source>
</evidence>
<dbReference type="EMBL" id="BGPR01080120">
    <property type="protein sequence ID" value="GBL77442.1"/>
    <property type="molecule type" value="Genomic_DNA"/>
</dbReference>
<name>A0A4Y2ACB2_ARAVE</name>
<feature type="compositionally biased region" description="Acidic residues" evidence="1">
    <location>
        <begin position="1"/>
        <end position="24"/>
    </location>
</feature>
<gene>
    <name evidence="2" type="ORF">AVEN_107694_1</name>
</gene>
<evidence type="ECO:0000256" key="1">
    <source>
        <dbReference type="SAM" id="MobiDB-lite"/>
    </source>
</evidence>
<reference evidence="2 3" key="1">
    <citation type="journal article" date="2019" name="Sci. Rep.">
        <title>Orb-weaving spider Araneus ventricosus genome elucidates the spidroin gene catalogue.</title>
        <authorList>
            <person name="Kono N."/>
            <person name="Nakamura H."/>
            <person name="Ohtoshi R."/>
            <person name="Moran D.A.P."/>
            <person name="Shinohara A."/>
            <person name="Yoshida Y."/>
            <person name="Fujiwara M."/>
            <person name="Mori M."/>
            <person name="Tomita M."/>
            <person name="Arakawa K."/>
        </authorList>
    </citation>
    <scope>NUCLEOTIDE SEQUENCE [LARGE SCALE GENOMIC DNA]</scope>
</reference>
<accession>A0A4Y2ACB2</accession>